<accession>A0AAX2AL06</accession>
<gene>
    <name evidence="2" type="ORF">CP985_04045</name>
</gene>
<dbReference type="InterPro" id="IPR025485">
    <property type="entry name" value="DUF4377"/>
</dbReference>
<dbReference type="AlphaFoldDB" id="A0AAX2AL06"/>
<evidence type="ECO:0000259" key="1">
    <source>
        <dbReference type="Pfam" id="PF14302"/>
    </source>
</evidence>
<sequence>MKTLILSFLTILFFVGCVSSYNTSTLYIAPYKAKCVGVAPMKCLKVKKQKDDKWQLFYSNIKGFKFEEGNQYIIKVKKEKRENVPADASSIIYNLVEIIEKKPINN</sequence>
<dbReference type="KEGG" id="amyt:AMYT_0100"/>
<comment type="caution">
    <text evidence="2">The sequence shown here is derived from an EMBL/GenBank/DDBJ whole genome shotgun (WGS) entry which is preliminary data.</text>
</comment>
<dbReference type="EMBL" id="NXID01000010">
    <property type="protein sequence ID" value="RXK16336.1"/>
    <property type="molecule type" value="Genomic_DNA"/>
</dbReference>
<dbReference type="Pfam" id="PF14302">
    <property type="entry name" value="DUF4377"/>
    <property type="match status" value="1"/>
</dbReference>
<dbReference type="Proteomes" id="UP000290092">
    <property type="component" value="Unassembled WGS sequence"/>
</dbReference>
<proteinExistence type="predicted"/>
<keyword evidence="3" id="KW-1185">Reference proteome</keyword>
<protein>
    <recommendedName>
        <fullName evidence="1">DUF4377 domain-containing protein</fullName>
    </recommendedName>
</protein>
<reference evidence="2 3" key="1">
    <citation type="submission" date="2017-09" db="EMBL/GenBank/DDBJ databases">
        <title>Genomics of the genus Arcobacter.</title>
        <authorList>
            <person name="Perez-Cataluna A."/>
            <person name="Figueras M.J."/>
            <person name="Salas-Masso N."/>
        </authorList>
    </citation>
    <scope>NUCLEOTIDE SEQUENCE [LARGE SCALE GENOMIC DNA]</scope>
    <source>
        <strain evidence="2 3">CECT 7386</strain>
    </source>
</reference>
<evidence type="ECO:0000313" key="2">
    <source>
        <dbReference type="EMBL" id="RXK16336.1"/>
    </source>
</evidence>
<dbReference type="RefSeq" id="WP_114840622.1">
    <property type="nucleotide sequence ID" value="NZ_CP031219.1"/>
</dbReference>
<organism evidence="2 3">
    <name type="scientific">Malaciobacter mytili LMG 24559</name>
    <dbReference type="NCBI Taxonomy" id="1032238"/>
    <lineage>
        <taxon>Bacteria</taxon>
        <taxon>Pseudomonadati</taxon>
        <taxon>Campylobacterota</taxon>
        <taxon>Epsilonproteobacteria</taxon>
        <taxon>Campylobacterales</taxon>
        <taxon>Arcobacteraceae</taxon>
        <taxon>Malaciobacter</taxon>
    </lineage>
</organism>
<name>A0AAX2AL06_9BACT</name>
<dbReference type="PROSITE" id="PS51257">
    <property type="entry name" value="PROKAR_LIPOPROTEIN"/>
    <property type="match status" value="1"/>
</dbReference>
<feature type="domain" description="DUF4377" evidence="1">
    <location>
        <begin position="27"/>
        <end position="101"/>
    </location>
</feature>
<evidence type="ECO:0000313" key="3">
    <source>
        <dbReference type="Proteomes" id="UP000290092"/>
    </source>
</evidence>